<proteinExistence type="predicted"/>
<dbReference type="EMBL" id="CDMZ01000626">
    <property type="protein sequence ID" value="CEM18241.1"/>
    <property type="molecule type" value="Genomic_DNA"/>
</dbReference>
<organism evidence="2">
    <name type="scientific">Chromera velia CCMP2878</name>
    <dbReference type="NCBI Taxonomy" id="1169474"/>
    <lineage>
        <taxon>Eukaryota</taxon>
        <taxon>Sar</taxon>
        <taxon>Alveolata</taxon>
        <taxon>Colpodellida</taxon>
        <taxon>Chromeraceae</taxon>
        <taxon>Chromera</taxon>
    </lineage>
</organism>
<dbReference type="AlphaFoldDB" id="A0A0G4FTJ2"/>
<accession>A0A0G4FTJ2</accession>
<evidence type="ECO:0000313" key="2">
    <source>
        <dbReference type="EMBL" id="CEM18241.1"/>
    </source>
</evidence>
<gene>
    <name evidence="2" type="ORF">Cvel_18717</name>
</gene>
<reference evidence="2" key="1">
    <citation type="submission" date="2014-11" db="EMBL/GenBank/DDBJ databases">
        <authorList>
            <person name="Otto D Thomas"/>
            <person name="Naeem Raeece"/>
        </authorList>
    </citation>
    <scope>NUCLEOTIDE SEQUENCE</scope>
</reference>
<name>A0A0G4FTJ2_9ALVE</name>
<dbReference type="VEuPathDB" id="CryptoDB:Cvel_18717"/>
<sequence length="132" mass="15222">MAPVSSQKQQSSSHRQRPTLADLLGKGSQKYRSGVKKKEPRPPRYTEIGGFARFKARFKNHKEAKQRWVVWYFGINLDITEADAAAEVLYELDTHLRHDLVEYAEEDDSFFNVVQRARESGGPENVVPFKKQ</sequence>
<dbReference type="PhylomeDB" id="A0A0G4FTJ2"/>
<feature type="compositionally biased region" description="Low complexity" evidence="1">
    <location>
        <begin position="1"/>
        <end position="13"/>
    </location>
</feature>
<feature type="region of interest" description="Disordered" evidence="1">
    <location>
        <begin position="1"/>
        <end position="46"/>
    </location>
</feature>
<evidence type="ECO:0000256" key="1">
    <source>
        <dbReference type="SAM" id="MobiDB-lite"/>
    </source>
</evidence>
<protein>
    <submittedName>
        <fullName evidence="2">Uncharacterized protein</fullName>
    </submittedName>
</protein>